<protein>
    <recommendedName>
        <fullName evidence="4">RING-type E3 ubiquitin transferase</fullName>
        <ecNumber evidence="4">2.3.2.27</ecNumber>
    </recommendedName>
</protein>
<dbReference type="GO" id="GO:0008270">
    <property type="term" value="F:zinc ion binding"/>
    <property type="evidence" value="ECO:0007669"/>
    <property type="project" value="UniProtKB-KW"/>
</dbReference>
<keyword evidence="6" id="KW-0812">Transmembrane</keyword>
<dbReference type="GO" id="GO:0016020">
    <property type="term" value="C:membrane"/>
    <property type="evidence" value="ECO:0007669"/>
    <property type="project" value="UniProtKB-SubCell"/>
</dbReference>
<keyword evidence="11" id="KW-1133">Transmembrane helix</keyword>
<evidence type="ECO:0000256" key="13">
    <source>
        <dbReference type="ARBA" id="ARBA00024209"/>
    </source>
</evidence>
<name>A0A2I4HPY1_JUGRE</name>
<organism evidence="15 16">
    <name type="scientific">Juglans regia</name>
    <name type="common">English walnut</name>
    <dbReference type="NCBI Taxonomy" id="51240"/>
    <lineage>
        <taxon>Eukaryota</taxon>
        <taxon>Viridiplantae</taxon>
        <taxon>Streptophyta</taxon>
        <taxon>Embryophyta</taxon>
        <taxon>Tracheophyta</taxon>
        <taxon>Spermatophyta</taxon>
        <taxon>Magnoliopsida</taxon>
        <taxon>eudicotyledons</taxon>
        <taxon>Gunneridae</taxon>
        <taxon>Pentapetalae</taxon>
        <taxon>rosids</taxon>
        <taxon>fabids</taxon>
        <taxon>Fagales</taxon>
        <taxon>Juglandaceae</taxon>
        <taxon>Juglans</taxon>
    </lineage>
</organism>
<keyword evidence="5" id="KW-0808">Transferase</keyword>
<evidence type="ECO:0000256" key="10">
    <source>
        <dbReference type="ARBA" id="ARBA00022833"/>
    </source>
</evidence>
<comment type="pathway">
    <text evidence="3">Protein modification; protein ubiquitination.</text>
</comment>
<dbReference type="PANTHER" id="PTHR46719">
    <property type="entry name" value="TRANSCRIPTION FACTOR C2H2 FAMILY-RELATED"/>
    <property type="match status" value="1"/>
</dbReference>
<evidence type="ECO:0000256" key="7">
    <source>
        <dbReference type="ARBA" id="ARBA00022723"/>
    </source>
</evidence>
<reference evidence="16" key="1">
    <citation type="submission" date="2025-08" db="UniProtKB">
        <authorList>
            <consortium name="RefSeq"/>
        </authorList>
    </citation>
    <scope>IDENTIFICATION</scope>
    <source>
        <tissue evidence="16">Leaves</tissue>
    </source>
</reference>
<evidence type="ECO:0000256" key="8">
    <source>
        <dbReference type="ARBA" id="ARBA00022771"/>
    </source>
</evidence>
<proteinExistence type="inferred from homology"/>
<dbReference type="Proteomes" id="UP000235220">
    <property type="component" value="Chromosome 5"/>
</dbReference>
<evidence type="ECO:0000259" key="14">
    <source>
        <dbReference type="PROSITE" id="PS50089"/>
    </source>
</evidence>
<dbReference type="Gramene" id="Jr05_04650_p1">
    <property type="protein sequence ID" value="cds.Jr05_04650_p1"/>
    <property type="gene ID" value="Jr05_04650"/>
</dbReference>
<dbReference type="SMART" id="SM00184">
    <property type="entry name" value="RING"/>
    <property type="match status" value="1"/>
</dbReference>
<feature type="domain" description="RING-type" evidence="14">
    <location>
        <begin position="104"/>
        <end position="146"/>
    </location>
</feature>
<evidence type="ECO:0000256" key="2">
    <source>
        <dbReference type="ARBA" id="ARBA00004167"/>
    </source>
</evidence>
<sequence length="179" mass="19693">MIKVSSGVQYGTDAGDGIMSGFTYGIIFFVGVFLLILLITFACTLLKLPDIPPPPHRSSASAADHDQADPINIGPGLHESTVGSYPKLLYSETTQKGASADSSCAICLVEYKEKDMLRLLPDCEHLFHLSCIDPWMRQHPTCPICRRNISEPRTCRICPQTSIDLIPVVDPLATRQDIY</sequence>
<keyword evidence="12" id="KW-0472">Membrane</keyword>
<dbReference type="CDD" id="cd16461">
    <property type="entry name" value="RING-H2_EL5-like"/>
    <property type="match status" value="1"/>
</dbReference>
<comment type="subcellular location">
    <subcellularLocation>
        <location evidence="2">Membrane</location>
        <topology evidence="2">Single-pass membrane protein</topology>
    </subcellularLocation>
</comment>
<keyword evidence="10" id="KW-0862">Zinc</keyword>
<evidence type="ECO:0000256" key="9">
    <source>
        <dbReference type="ARBA" id="ARBA00022786"/>
    </source>
</evidence>
<evidence type="ECO:0000256" key="4">
    <source>
        <dbReference type="ARBA" id="ARBA00012483"/>
    </source>
</evidence>
<evidence type="ECO:0000256" key="12">
    <source>
        <dbReference type="ARBA" id="ARBA00023136"/>
    </source>
</evidence>
<dbReference type="PROSITE" id="PS50089">
    <property type="entry name" value="ZF_RING_2"/>
    <property type="match status" value="1"/>
</dbReference>
<comment type="catalytic activity">
    <reaction evidence="1">
        <text>S-ubiquitinyl-[E2 ubiquitin-conjugating enzyme]-L-cysteine + [acceptor protein]-L-lysine = [E2 ubiquitin-conjugating enzyme]-L-cysteine + N(6)-ubiquitinyl-[acceptor protein]-L-lysine.</text>
        <dbReference type="EC" id="2.3.2.27"/>
    </reaction>
</comment>
<dbReference type="AlphaFoldDB" id="A0A2I4HPY1"/>
<dbReference type="InterPro" id="IPR045899">
    <property type="entry name" value="ATL71-like"/>
</dbReference>
<keyword evidence="8" id="KW-0863">Zinc-finger</keyword>
<dbReference type="Gene3D" id="3.30.40.10">
    <property type="entry name" value="Zinc/RING finger domain, C3HC4 (zinc finger)"/>
    <property type="match status" value="1"/>
</dbReference>
<evidence type="ECO:0000256" key="1">
    <source>
        <dbReference type="ARBA" id="ARBA00000900"/>
    </source>
</evidence>
<evidence type="ECO:0000313" key="15">
    <source>
        <dbReference type="Proteomes" id="UP000235220"/>
    </source>
</evidence>
<dbReference type="RefSeq" id="XP_018858187.1">
    <property type="nucleotide sequence ID" value="XM_019002642.1"/>
</dbReference>
<dbReference type="FunFam" id="3.30.40.10:FF:000187">
    <property type="entry name" value="E3 ubiquitin-protein ligase ATL6"/>
    <property type="match status" value="1"/>
</dbReference>
<keyword evidence="9" id="KW-0833">Ubl conjugation pathway</keyword>
<dbReference type="InterPro" id="IPR013083">
    <property type="entry name" value="Znf_RING/FYVE/PHD"/>
</dbReference>
<evidence type="ECO:0000256" key="11">
    <source>
        <dbReference type="ARBA" id="ARBA00022989"/>
    </source>
</evidence>
<evidence type="ECO:0000256" key="6">
    <source>
        <dbReference type="ARBA" id="ARBA00022692"/>
    </source>
</evidence>
<dbReference type="InterPro" id="IPR001841">
    <property type="entry name" value="Znf_RING"/>
</dbReference>
<evidence type="ECO:0000256" key="3">
    <source>
        <dbReference type="ARBA" id="ARBA00004906"/>
    </source>
</evidence>
<dbReference type="GO" id="GO:0061630">
    <property type="term" value="F:ubiquitin protein ligase activity"/>
    <property type="evidence" value="ECO:0007669"/>
    <property type="project" value="UniProtKB-EC"/>
</dbReference>
<dbReference type="PANTHER" id="PTHR46719:SF7">
    <property type="entry name" value="RING-H2 FINGER PROTEIN ATL71-RELATED"/>
    <property type="match status" value="1"/>
</dbReference>
<accession>A0A2I4HPY1</accession>
<evidence type="ECO:0000256" key="5">
    <source>
        <dbReference type="ARBA" id="ARBA00022679"/>
    </source>
</evidence>
<evidence type="ECO:0000313" key="16">
    <source>
        <dbReference type="RefSeq" id="XP_018858187.1"/>
    </source>
</evidence>
<keyword evidence="7" id="KW-0479">Metal-binding</keyword>
<dbReference type="Pfam" id="PF13639">
    <property type="entry name" value="zf-RING_2"/>
    <property type="match status" value="1"/>
</dbReference>
<dbReference type="EC" id="2.3.2.27" evidence="4"/>
<comment type="similarity">
    <text evidence="13">Belongs to the RING-type zinc finger family. ATL subfamily.</text>
</comment>
<dbReference type="SUPFAM" id="SSF57850">
    <property type="entry name" value="RING/U-box"/>
    <property type="match status" value="1"/>
</dbReference>
<dbReference type="OrthoDB" id="8062037at2759"/>
<keyword evidence="15" id="KW-1185">Reference proteome</keyword>
<dbReference type="GeneID" id="109020220"/>
<gene>
    <name evidence="16" type="primary">LOC109020220</name>
</gene>
<dbReference type="KEGG" id="jre:109020220"/>